<dbReference type="AlphaFoldDB" id="A0A0L8FMS0"/>
<reference evidence="1" key="1">
    <citation type="submission" date="2015-07" db="EMBL/GenBank/DDBJ databases">
        <title>MeaNS - Measles Nucleotide Surveillance Program.</title>
        <authorList>
            <person name="Tran T."/>
            <person name="Druce J."/>
        </authorList>
    </citation>
    <scope>NUCLEOTIDE SEQUENCE</scope>
    <source>
        <strain evidence="1">UCB-OBI-ISO-001</strain>
        <tissue evidence="1">Gonad</tissue>
    </source>
</reference>
<evidence type="ECO:0000313" key="1">
    <source>
        <dbReference type="EMBL" id="KOF65943.1"/>
    </source>
</evidence>
<organism evidence="1">
    <name type="scientific">Octopus bimaculoides</name>
    <name type="common">California two-spotted octopus</name>
    <dbReference type="NCBI Taxonomy" id="37653"/>
    <lineage>
        <taxon>Eukaryota</taxon>
        <taxon>Metazoa</taxon>
        <taxon>Spiralia</taxon>
        <taxon>Lophotrochozoa</taxon>
        <taxon>Mollusca</taxon>
        <taxon>Cephalopoda</taxon>
        <taxon>Coleoidea</taxon>
        <taxon>Octopodiformes</taxon>
        <taxon>Octopoda</taxon>
        <taxon>Incirrata</taxon>
        <taxon>Octopodidae</taxon>
        <taxon>Octopus</taxon>
    </lineage>
</organism>
<protein>
    <submittedName>
        <fullName evidence="1">Uncharacterized protein</fullName>
    </submittedName>
</protein>
<accession>A0A0L8FMS0</accession>
<sequence length="54" mass="6049">MALTNNVKTMYTARWLVDWNFNDEFHWLIRLISNISLGSVKGGGGVASVYLEGC</sequence>
<proteinExistence type="predicted"/>
<dbReference type="EMBL" id="KQ428714">
    <property type="protein sequence ID" value="KOF65943.1"/>
    <property type="molecule type" value="Genomic_DNA"/>
</dbReference>
<name>A0A0L8FMS0_OCTBM</name>
<gene>
    <name evidence="1" type="ORF">OCBIM_22013922mg</name>
</gene>